<dbReference type="PANTHER" id="PTHR47447:SF17">
    <property type="entry name" value="OS12G0638900 PROTEIN"/>
    <property type="match status" value="1"/>
</dbReference>
<gene>
    <name evidence="7" type="ORF">QBC35DRAFT_489237</name>
</gene>
<dbReference type="InterPro" id="IPR011990">
    <property type="entry name" value="TPR-like_helical_dom_sf"/>
</dbReference>
<feature type="repeat" description="PPR" evidence="5">
    <location>
        <begin position="847"/>
        <end position="881"/>
    </location>
</feature>
<organism evidence="7 8">
    <name type="scientific">Podospora australis</name>
    <dbReference type="NCBI Taxonomy" id="1536484"/>
    <lineage>
        <taxon>Eukaryota</taxon>
        <taxon>Fungi</taxon>
        <taxon>Dikarya</taxon>
        <taxon>Ascomycota</taxon>
        <taxon>Pezizomycotina</taxon>
        <taxon>Sordariomycetes</taxon>
        <taxon>Sordariomycetidae</taxon>
        <taxon>Sordariales</taxon>
        <taxon>Podosporaceae</taxon>
        <taxon>Podospora</taxon>
    </lineage>
</organism>
<feature type="repeat" description="PPR" evidence="5">
    <location>
        <begin position="523"/>
        <end position="557"/>
    </location>
</feature>
<accession>A0AAN6WYM8</accession>
<feature type="compositionally biased region" description="Basic and acidic residues" evidence="6">
    <location>
        <begin position="1"/>
        <end position="13"/>
    </location>
</feature>
<dbReference type="AlphaFoldDB" id="A0AAN6WYM8"/>
<dbReference type="EMBL" id="MU864364">
    <property type="protein sequence ID" value="KAK4190605.1"/>
    <property type="molecule type" value="Genomic_DNA"/>
</dbReference>
<evidence type="ECO:0000256" key="5">
    <source>
        <dbReference type="PROSITE-ProRule" id="PRU00708"/>
    </source>
</evidence>
<feature type="compositionally biased region" description="Basic and acidic residues" evidence="6">
    <location>
        <begin position="789"/>
        <end position="802"/>
    </location>
</feature>
<keyword evidence="2" id="KW-0677">Repeat</keyword>
<evidence type="ECO:0000256" key="3">
    <source>
        <dbReference type="ARBA" id="ARBA00044493"/>
    </source>
</evidence>
<evidence type="ECO:0000256" key="1">
    <source>
        <dbReference type="ARBA" id="ARBA00006192"/>
    </source>
</evidence>
<dbReference type="Pfam" id="PF01535">
    <property type="entry name" value="PPR"/>
    <property type="match status" value="1"/>
</dbReference>
<sequence>MEFGYQRHRERGGDISATVSRAPDSFPSPSPSSPSPSTSTTSTVHGARRHPTKRRWDCLLLTYTGMILRAGFLCRSCLSRAHHLRQTSAHAHAPPQPRLLQRQRTLPPPPPWIQWPQLLRRNLSRHARFYSTDYSKIDGKLRRLQSLTEFIEEPKQMKKELHMEYDKLGRTTGQENQGTPFHPELPFPEQVLESNEIPEEDIISWFDPEPDRDNLKRGRMRVPKFMWSPKGYPEKNKILGYTLRDVTSKAEKYRIQSHFAVWRFEFATTWQRIRPRELFEKPLPPLIQERTLDARVKQILENHDLPRILLAWIETMDTTKGHTVEKDWRMVMIAILRFYPERAIEFCQATFDENMTPHYAVRDIVGFLVAWAFKPRYPDGPVEQKVREEVRAALPDFLLHILRHSSPRFAQFHQWSLYNILRSVDAEKLDELATELEKYQHPVHPYTQFQIAGRLAKDVRYKNRALDCLEKLITTEGVPADTPHCMALSCAIIHFAKPDNGNTMIGQLRTELTERLLSIVTPTLYTYSVMIRSQCINNNFETGLRIYDVMVEHEVKPDTVLCAILLDGAKRTGNLDNIRTVLRLIPPHHWRDKRLARELVHTVYTYSREKYPRLDIFGCVFAVYSRLFSLKSLQRLIPYDVAERAAAPSSEEQQAWQADLRQIVELLPEVDKIKQDDVGTLAIMLRANVLNIGKTYYTVMRCHSHLRALLSRGDPLTCRLIREKGTFIHDATIMSLLGDSTGWQIARDVVLADMLEGARAQQAAVEAAQAEGQGEDPSEPLNSWPTEEAEQKQRKVWKETGKPHQSMHPPPSVYTWTNLIFGAMKYKRYSQAESLLRMMSQHGTKPSTATYNAMLSSYGEAQQGTRMVELVGEMEREKVEFDDRTLRYFQKLRHKEKAFAQLEQMLNEKAEQQVISNEEDRLLDLPDVDKLTATLIPPAGAAKVEDAEGDWAALEALLTEPPKMPTEKMKASF</sequence>
<dbReference type="PROSITE" id="PS51375">
    <property type="entry name" value="PPR"/>
    <property type="match status" value="3"/>
</dbReference>
<dbReference type="Gene3D" id="1.25.40.10">
    <property type="entry name" value="Tetratricopeptide repeat domain"/>
    <property type="match status" value="2"/>
</dbReference>
<feature type="region of interest" description="Disordered" evidence="6">
    <location>
        <begin position="763"/>
        <end position="809"/>
    </location>
</feature>
<dbReference type="InterPro" id="IPR002885">
    <property type="entry name" value="PPR_rpt"/>
</dbReference>
<evidence type="ECO:0000256" key="4">
    <source>
        <dbReference type="ARBA" id="ARBA00044511"/>
    </source>
</evidence>
<feature type="region of interest" description="Disordered" evidence="6">
    <location>
        <begin position="1"/>
        <end position="48"/>
    </location>
</feature>
<dbReference type="Pfam" id="PF13041">
    <property type="entry name" value="PPR_2"/>
    <property type="match status" value="1"/>
</dbReference>
<protein>
    <recommendedName>
        <fullName evidence="9">Pentatricopeptide repeat-containing protein</fullName>
    </recommendedName>
</protein>
<dbReference type="NCBIfam" id="TIGR00756">
    <property type="entry name" value="PPR"/>
    <property type="match status" value="2"/>
</dbReference>
<comment type="similarity">
    <text evidence="1">Belongs to the CCM1 family.</text>
</comment>
<evidence type="ECO:0000313" key="8">
    <source>
        <dbReference type="Proteomes" id="UP001302126"/>
    </source>
</evidence>
<dbReference type="Proteomes" id="UP001302126">
    <property type="component" value="Unassembled WGS sequence"/>
</dbReference>
<feature type="compositionally biased region" description="Low complexity" evidence="6">
    <location>
        <begin position="763"/>
        <end position="772"/>
    </location>
</feature>
<name>A0AAN6WYM8_9PEZI</name>
<feature type="repeat" description="PPR" evidence="5">
    <location>
        <begin position="812"/>
        <end position="846"/>
    </location>
</feature>
<evidence type="ECO:0000256" key="6">
    <source>
        <dbReference type="SAM" id="MobiDB-lite"/>
    </source>
</evidence>
<evidence type="ECO:0000256" key="2">
    <source>
        <dbReference type="ARBA" id="ARBA00022737"/>
    </source>
</evidence>
<comment type="function">
    <text evidence="3">Regulates mitochondrial small subunit maturation by controlling 15S rRNA 5'-end processing. Localizes to the 5' precursor of the 15S rRNA in a position that is subsequently occupied by mS47 in the mature yeast mtSSU. Uses structure and sequence-specific RNA recognition, binding to a single-stranded region of the precursor and specifically recognizing bases -6 to -1. The exchange of Ccm1 for mS47 is coupled to the irreversible removal of precursor rRNA that is accompanied by conformational changes of the mitoribosomal proteins uS5m and mS26. These conformational changes signal completion of 5'-end rRNA processing through protection of the mature 5'-end of the 15S rRNA and stabilization of mS47. The removal of the 5' precursor together with the dissociation of Ccm1 may be catalyzed by the 5'-3' exoribonuclease Pet127. Involved in the specific removal of group I introns in mitochondrial encoded transcripts.</text>
</comment>
<reference evidence="7" key="1">
    <citation type="journal article" date="2023" name="Mol. Phylogenet. Evol.">
        <title>Genome-scale phylogeny and comparative genomics of the fungal order Sordariales.</title>
        <authorList>
            <person name="Hensen N."/>
            <person name="Bonometti L."/>
            <person name="Westerberg I."/>
            <person name="Brannstrom I.O."/>
            <person name="Guillou S."/>
            <person name="Cros-Aarteil S."/>
            <person name="Calhoun S."/>
            <person name="Haridas S."/>
            <person name="Kuo A."/>
            <person name="Mondo S."/>
            <person name="Pangilinan J."/>
            <person name="Riley R."/>
            <person name="LaButti K."/>
            <person name="Andreopoulos B."/>
            <person name="Lipzen A."/>
            <person name="Chen C."/>
            <person name="Yan M."/>
            <person name="Daum C."/>
            <person name="Ng V."/>
            <person name="Clum A."/>
            <person name="Steindorff A."/>
            <person name="Ohm R.A."/>
            <person name="Martin F."/>
            <person name="Silar P."/>
            <person name="Natvig D.O."/>
            <person name="Lalanne C."/>
            <person name="Gautier V."/>
            <person name="Ament-Velasquez S.L."/>
            <person name="Kruys A."/>
            <person name="Hutchinson M.I."/>
            <person name="Powell A.J."/>
            <person name="Barry K."/>
            <person name="Miller A.N."/>
            <person name="Grigoriev I.V."/>
            <person name="Debuchy R."/>
            <person name="Gladieux P."/>
            <person name="Hiltunen Thoren M."/>
            <person name="Johannesson H."/>
        </authorList>
    </citation>
    <scope>NUCLEOTIDE SEQUENCE</scope>
    <source>
        <strain evidence="7">PSN309</strain>
    </source>
</reference>
<evidence type="ECO:0000313" key="7">
    <source>
        <dbReference type="EMBL" id="KAK4190605.1"/>
    </source>
</evidence>
<keyword evidence="8" id="KW-1185">Reference proteome</keyword>
<reference evidence="7" key="2">
    <citation type="submission" date="2023-05" db="EMBL/GenBank/DDBJ databases">
        <authorList>
            <consortium name="Lawrence Berkeley National Laboratory"/>
            <person name="Steindorff A."/>
            <person name="Hensen N."/>
            <person name="Bonometti L."/>
            <person name="Westerberg I."/>
            <person name="Brannstrom I.O."/>
            <person name="Guillou S."/>
            <person name="Cros-Aarteil S."/>
            <person name="Calhoun S."/>
            <person name="Haridas S."/>
            <person name="Kuo A."/>
            <person name="Mondo S."/>
            <person name="Pangilinan J."/>
            <person name="Riley R."/>
            <person name="Labutti K."/>
            <person name="Andreopoulos B."/>
            <person name="Lipzen A."/>
            <person name="Chen C."/>
            <person name="Yanf M."/>
            <person name="Daum C."/>
            <person name="Ng V."/>
            <person name="Clum A."/>
            <person name="Ohm R."/>
            <person name="Martin F."/>
            <person name="Silar P."/>
            <person name="Natvig D."/>
            <person name="Lalanne C."/>
            <person name="Gautier V."/>
            <person name="Ament-Velasquez S.L."/>
            <person name="Kruys A."/>
            <person name="Hutchinson M.I."/>
            <person name="Powell A.J."/>
            <person name="Barry K."/>
            <person name="Miller A.N."/>
            <person name="Grigoriev I.V."/>
            <person name="Debuchy R."/>
            <person name="Gladieux P."/>
            <person name="Thoren M.H."/>
            <person name="Johannesson H."/>
        </authorList>
    </citation>
    <scope>NUCLEOTIDE SEQUENCE</scope>
    <source>
        <strain evidence="7">PSN309</strain>
    </source>
</reference>
<comment type="caution">
    <text evidence="7">The sequence shown here is derived from an EMBL/GenBank/DDBJ whole genome shotgun (WGS) entry which is preliminary data.</text>
</comment>
<dbReference type="PANTHER" id="PTHR47447">
    <property type="entry name" value="OS03G0856100 PROTEIN"/>
    <property type="match status" value="1"/>
</dbReference>
<evidence type="ECO:0008006" key="9">
    <source>
        <dbReference type="Google" id="ProtNLM"/>
    </source>
</evidence>
<comment type="subunit">
    <text evidence="4">Binds to mitochondrial small subunit 15S rRNA.</text>
</comment>
<proteinExistence type="inferred from homology"/>
<feature type="non-terminal residue" evidence="7">
    <location>
        <position position="1"/>
    </location>
</feature>